<keyword evidence="2" id="KW-1185">Reference proteome</keyword>
<feature type="region of interest" description="Disordered" evidence="1">
    <location>
        <begin position="1"/>
        <end position="62"/>
    </location>
</feature>
<evidence type="ECO:0000313" key="3">
    <source>
        <dbReference type="WBParaSite" id="jg19218"/>
    </source>
</evidence>
<proteinExistence type="predicted"/>
<dbReference type="AlphaFoldDB" id="A0A915DGJ2"/>
<dbReference type="WBParaSite" id="jg19218">
    <property type="protein sequence ID" value="jg19218"/>
    <property type="gene ID" value="jg19218"/>
</dbReference>
<feature type="region of interest" description="Disordered" evidence="1">
    <location>
        <begin position="95"/>
        <end position="133"/>
    </location>
</feature>
<name>A0A915DGJ2_9BILA</name>
<reference evidence="3" key="1">
    <citation type="submission" date="2022-11" db="UniProtKB">
        <authorList>
            <consortium name="WormBaseParasite"/>
        </authorList>
    </citation>
    <scope>IDENTIFICATION</scope>
</reference>
<feature type="compositionally biased region" description="Polar residues" evidence="1">
    <location>
        <begin position="17"/>
        <end position="26"/>
    </location>
</feature>
<accession>A0A915DGJ2</accession>
<sequence>MGCWAGGGSMPPPNPNSHQWNTSAPSATKWEAKGEPLDAPYSNGTRSGNQPYGGGASNNYMSQPQQMMFNEAMNNPVAMPFQPFNPNQNLWMNQGGMEVPFGRNENPRNVSGPFPNQFNAPPMGHHYGPPPME</sequence>
<evidence type="ECO:0000256" key="1">
    <source>
        <dbReference type="SAM" id="MobiDB-lite"/>
    </source>
</evidence>
<protein>
    <submittedName>
        <fullName evidence="3">Uncharacterized protein</fullName>
    </submittedName>
</protein>
<evidence type="ECO:0000313" key="2">
    <source>
        <dbReference type="Proteomes" id="UP000887574"/>
    </source>
</evidence>
<dbReference type="Proteomes" id="UP000887574">
    <property type="component" value="Unplaced"/>
</dbReference>
<organism evidence="2 3">
    <name type="scientific">Ditylenchus dipsaci</name>
    <dbReference type="NCBI Taxonomy" id="166011"/>
    <lineage>
        <taxon>Eukaryota</taxon>
        <taxon>Metazoa</taxon>
        <taxon>Ecdysozoa</taxon>
        <taxon>Nematoda</taxon>
        <taxon>Chromadorea</taxon>
        <taxon>Rhabditida</taxon>
        <taxon>Tylenchina</taxon>
        <taxon>Tylenchomorpha</taxon>
        <taxon>Sphaerularioidea</taxon>
        <taxon>Anguinidae</taxon>
        <taxon>Anguininae</taxon>
        <taxon>Ditylenchus</taxon>
    </lineage>
</organism>